<gene>
    <name evidence="1" type="ORF">DWW35_14390</name>
</gene>
<organism evidence="1 2">
    <name type="scientific">Segatella copri</name>
    <dbReference type="NCBI Taxonomy" id="165179"/>
    <lineage>
        <taxon>Bacteria</taxon>
        <taxon>Pseudomonadati</taxon>
        <taxon>Bacteroidota</taxon>
        <taxon>Bacteroidia</taxon>
        <taxon>Bacteroidales</taxon>
        <taxon>Prevotellaceae</taxon>
        <taxon>Segatella</taxon>
    </lineage>
</organism>
<dbReference type="EMBL" id="QRYP01000060">
    <property type="protein sequence ID" value="RGU90382.1"/>
    <property type="molecule type" value="Genomic_DNA"/>
</dbReference>
<evidence type="ECO:0000313" key="2">
    <source>
        <dbReference type="Proteomes" id="UP000285236"/>
    </source>
</evidence>
<dbReference type="AlphaFoldDB" id="A0AA92TPU8"/>
<dbReference type="Proteomes" id="UP000285236">
    <property type="component" value="Unassembled WGS sequence"/>
</dbReference>
<evidence type="ECO:0000313" key="1">
    <source>
        <dbReference type="EMBL" id="RGU90382.1"/>
    </source>
</evidence>
<sequence>MFFITFARNFENMKKMKHINSNHLDFMKKRCFGSLGELLSELWYAIITNNRSRCQVSATKYQLNAISTTRK</sequence>
<accession>A0AA92TPU8</accession>
<comment type="caution">
    <text evidence="1">The sequence shown here is derived from an EMBL/GenBank/DDBJ whole genome shotgun (WGS) entry which is preliminary data.</text>
</comment>
<proteinExistence type="predicted"/>
<reference evidence="1 2" key="1">
    <citation type="submission" date="2018-08" db="EMBL/GenBank/DDBJ databases">
        <title>A genome reference for cultivated species of the human gut microbiota.</title>
        <authorList>
            <person name="Zou Y."/>
            <person name="Xue W."/>
            <person name="Luo G."/>
        </authorList>
    </citation>
    <scope>NUCLEOTIDE SEQUENCE [LARGE SCALE GENOMIC DNA]</scope>
    <source>
        <strain evidence="1 2">AF15-25</strain>
    </source>
</reference>
<name>A0AA92TPU8_9BACT</name>
<protein>
    <submittedName>
        <fullName evidence="1">Uncharacterized protein</fullName>
    </submittedName>
</protein>